<dbReference type="OrthoDB" id="149585at2"/>
<keyword evidence="2" id="KW-0456">Lyase</keyword>
<dbReference type="InterPro" id="IPR009906">
    <property type="entry name" value="D-Glu_cyclase"/>
</dbReference>
<dbReference type="Gene3D" id="3.30.2040.10">
    <property type="entry name" value="PSTPO5379-like domain"/>
    <property type="match status" value="1"/>
</dbReference>
<gene>
    <name evidence="3" type="ORF">BB934_26120</name>
</gene>
<protein>
    <recommendedName>
        <fullName evidence="4">Hydro-lyase</fullName>
    </recommendedName>
</protein>
<evidence type="ECO:0000313" key="3">
    <source>
        <dbReference type="EMBL" id="ANY81262.1"/>
    </source>
</evidence>
<sequence length="260" mass="28539">MIEAATLSQRFTDPAELRRAARTGDFTRTTSGHCAGFAQANIAILPRQYQAEFRTFCLLNPQPLPLLGVYDSPMLPDLGDDIDIRTDVPAYEVFDGERWHQVGDVIDFWRYDSVTFALGCSFGFEGVLMDAGVPIRNIEQGRTVSMYDTNIPTAHTTLFNAPMVVTMRPLRADQVEIARKVTGSLPGAHGAPVHVGRDCDAIGITDLSQPDYGDPVTIRDDEVPVFWACGVTANAALRRAGIPHVVHKPGRMLVTDVRLS</sequence>
<evidence type="ECO:0000256" key="1">
    <source>
        <dbReference type="ARBA" id="ARBA00007896"/>
    </source>
</evidence>
<dbReference type="AlphaFoldDB" id="A0A1B2EN45"/>
<evidence type="ECO:0000256" key="2">
    <source>
        <dbReference type="ARBA" id="ARBA00023239"/>
    </source>
</evidence>
<dbReference type="PANTHER" id="PTHR32022">
    <property type="entry name" value="D-GLUTAMATE CYCLASE, MITOCHONDRIAL"/>
    <property type="match status" value="1"/>
</dbReference>
<dbReference type="RefSeq" id="WP_099512327.1">
    <property type="nucleotide sequence ID" value="NZ_CP016616.1"/>
</dbReference>
<dbReference type="Gene3D" id="3.40.1640.10">
    <property type="entry name" value="PSTPO5379-like"/>
    <property type="match status" value="1"/>
</dbReference>
<comment type="similarity">
    <text evidence="1">Belongs to the D-glutamate cyclase family.</text>
</comment>
<evidence type="ECO:0008006" key="4">
    <source>
        <dbReference type="Google" id="ProtNLM"/>
    </source>
</evidence>
<name>A0A1B2EN45_9HYPH</name>
<dbReference type="EMBL" id="CP016616">
    <property type="protein sequence ID" value="ANY81262.1"/>
    <property type="molecule type" value="Genomic_DNA"/>
</dbReference>
<dbReference type="Pfam" id="PF07286">
    <property type="entry name" value="D-Glu_cyclase"/>
    <property type="match status" value="1"/>
</dbReference>
<organism evidence="3">
    <name type="scientific">Microvirga ossetica</name>
    <dbReference type="NCBI Taxonomy" id="1882682"/>
    <lineage>
        <taxon>Bacteria</taxon>
        <taxon>Pseudomonadati</taxon>
        <taxon>Pseudomonadota</taxon>
        <taxon>Alphaproteobacteria</taxon>
        <taxon>Hyphomicrobiales</taxon>
        <taxon>Methylobacteriaceae</taxon>
        <taxon>Microvirga</taxon>
    </lineage>
</organism>
<accession>A0A1B2EN45</accession>
<dbReference type="GO" id="GO:0047820">
    <property type="term" value="F:D-glutamate cyclase activity"/>
    <property type="evidence" value="ECO:0007669"/>
    <property type="project" value="TreeGrafter"/>
</dbReference>
<reference evidence="3" key="1">
    <citation type="submission" date="2016-07" db="EMBL/GenBank/DDBJ databases">
        <title>Microvirga ossetica sp. nov. a new species of rhizobia isolated from root nodules of the legume species Vicia alpestris Steven originated from North Ossetia region in the Caucasus.</title>
        <authorList>
            <person name="Safronova V.I."/>
            <person name="Kuznetsova I.G."/>
            <person name="Sazanova A.L."/>
            <person name="Belimov A."/>
            <person name="Andronov E."/>
            <person name="Osledkin Y.S."/>
            <person name="Onishchuk O.P."/>
            <person name="Kurchak O.N."/>
            <person name="Shaposhnikov A.I."/>
            <person name="Willems A."/>
            <person name="Tikhonovich I.A."/>
        </authorList>
    </citation>
    <scope>NUCLEOTIDE SEQUENCE [LARGE SCALE GENOMIC DNA]</scope>
    <source>
        <strain evidence="3">V5/3M</strain>
    </source>
</reference>
<dbReference type="KEGG" id="moc:BB934_26120"/>
<proteinExistence type="inferred from homology"/>
<dbReference type="GO" id="GO:0006536">
    <property type="term" value="P:glutamate metabolic process"/>
    <property type="evidence" value="ECO:0007669"/>
    <property type="project" value="TreeGrafter"/>
</dbReference>
<dbReference type="InterPro" id="IPR038021">
    <property type="entry name" value="Putative_hydro-lyase"/>
</dbReference>
<dbReference type="SUPFAM" id="SSF160920">
    <property type="entry name" value="PSTPO5379-like"/>
    <property type="match status" value="1"/>
</dbReference>
<dbReference type="PANTHER" id="PTHR32022:SF10">
    <property type="entry name" value="D-GLUTAMATE CYCLASE, MITOCHONDRIAL"/>
    <property type="match status" value="1"/>
</dbReference>
<dbReference type="FunFam" id="3.30.2040.10:FF:000001">
    <property type="entry name" value="D-glutamate cyclase, mitochondrial"/>
    <property type="match status" value="1"/>
</dbReference>